<dbReference type="PROSITE" id="PS51819">
    <property type="entry name" value="VOC"/>
    <property type="match status" value="1"/>
</dbReference>
<dbReference type="PANTHER" id="PTHR36437">
    <property type="entry name" value="GLYOXALASE/BLEOMYCIN RESISTANCE PROTEIN/DIOXYGENASE"/>
    <property type="match status" value="1"/>
</dbReference>
<evidence type="ECO:0000259" key="1">
    <source>
        <dbReference type="PROSITE" id="PS51819"/>
    </source>
</evidence>
<sequence length="120" mass="14014">MITNIATVAIYVNDQQRAKKFWTEKAEFDVYAEHQMGPDAFWLEVGPKDAKSRLVIYPKEMMRGSENMRASIVFECDNVMETYEHMKTNGVEFKDAPQEMPWGTFTHFYDEDGNEFLLKG</sequence>
<name>A0ABV9DHL1_9BACI</name>
<protein>
    <submittedName>
        <fullName evidence="2">VOC family protein</fullName>
    </submittedName>
</protein>
<dbReference type="SUPFAM" id="SSF54593">
    <property type="entry name" value="Glyoxalase/Bleomycin resistance protein/Dihydroxybiphenyl dioxygenase"/>
    <property type="match status" value="1"/>
</dbReference>
<dbReference type="Proteomes" id="UP001595989">
    <property type="component" value="Unassembled WGS sequence"/>
</dbReference>
<dbReference type="Gene3D" id="3.10.180.10">
    <property type="entry name" value="2,3-Dihydroxybiphenyl 1,2-Dioxygenase, domain 1"/>
    <property type="match status" value="1"/>
</dbReference>
<dbReference type="EMBL" id="JBHSFU010000004">
    <property type="protein sequence ID" value="MFC4558325.1"/>
    <property type="molecule type" value="Genomic_DNA"/>
</dbReference>
<keyword evidence="3" id="KW-1185">Reference proteome</keyword>
<evidence type="ECO:0000313" key="2">
    <source>
        <dbReference type="EMBL" id="MFC4558325.1"/>
    </source>
</evidence>
<gene>
    <name evidence="2" type="ORF">ACFO3D_08875</name>
</gene>
<dbReference type="PANTHER" id="PTHR36437:SF2">
    <property type="entry name" value="GLYOXALASE_BLEOMYCIN RESISTANCE PROTEIN_DIOXYGENASE"/>
    <property type="match status" value="1"/>
</dbReference>
<reference evidence="3" key="1">
    <citation type="journal article" date="2019" name="Int. J. Syst. Evol. Microbiol.">
        <title>The Global Catalogue of Microorganisms (GCM) 10K type strain sequencing project: providing services to taxonomists for standard genome sequencing and annotation.</title>
        <authorList>
            <consortium name="The Broad Institute Genomics Platform"/>
            <consortium name="The Broad Institute Genome Sequencing Center for Infectious Disease"/>
            <person name="Wu L."/>
            <person name="Ma J."/>
        </authorList>
    </citation>
    <scope>NUCLEOTIDE SEQUENCE [LARGE SCALE GENOMIC DNA]</scope>
    <source>
        <strain evidence="3">CGMCC 4.7426</strain>
    </source>
</reference>
<dbReference type="InterPro" id="IPR004360">
    <property type="entry name" value="Glyas_Fos-R_dOase_dom"/>
</dbReference>
<dbReference type="RefSeq" id="WP_390294931.1">
    <property type="nucleotide sequence ID" value="NZ_JBHSFU010000004.1"/>
</dbReference>
<accession>A0ABV9DHL1</accession>
<feature type="domain" description="VOC" evidence="1">
    <location>
        <begin position="4"/>
        <end position="120"/>
    </location>
</feature>
<proteinExistence type="predicted"/>
<dbReference type="Pfam" id="PF00903">
    <property type="entry name" value="Glyoxalase"/>
    <property type="match status" value="1"/>
</dbReference>
<organism evidence="2 3">
    <name type="scientific">Virgibacillus kekensis</name>
    <dbReference type="NCBI Taxonomy" id="202261"/>
    <lineage>
        <taxon>Bacteria</taxon>
        <taxon>Bacillati</taxon>
        <taxon>Bacillota</taxon>
        <taxon>Bacilli</taxon>
        <taxon>Bacillales</taxon>
        <taxon>Bacillaceae</taxon>
        <taxon>Virgibacillus</taxon>
    </lineage>
</organism>
<evidence type="ECO:0000313" key="3">
    <source>
        <dbReference type="Proteomes" id="UP001595989"/>
    </source>
</evidence>
<comment type="caution">
    <text evidence="2">The sequence shown here is derived from an EMBL/GenBank/DDBJ whole genome shotgun (WGS) entry which is preliminary data.</text>
</comment>
<dbReference type="InterPro" id="IPR029068">
    <property type="entry name" value="Glyas_Bleomycin-R_OHBP_Dase"/>
</dbReference>
<dbReference type="InterPro" id="IPR037523">
    <property type="entry name" value="VOC_core"/>
</dbReference>